<feature type="region of interest" description="Disordered" evidence="1">
    <location>
        <begin position="120"/>
        <end position="188"/>
    </location>
</feature>
<feature type="compositionally biased region" description="Low complexity" evidence="1">
    <location>
        <begin position="120"/>
        <end position="167"/>
    </location>
</feature>
<reference evidence="4" key="1">
    <citation type="journal article" date="2015" name="Genome Announc.">
        <title>Draft genome sequence of Talaromyces cellulolyticus strain Y-94, a source of lignocellulosic biomass-degrading enzymes.</title>
        <authorList>
            <person name="Fujii T."/>
            <person name="Koike H."/>
            <person name="Sawayama S."/>
            <person name="Yano S."/>
            <person name="Inoue H."/>
        </authorList>
    </citation>
    <scope>NUCLEOTIDE SEQUENCE [LARGE SCALE GENOMIC DNA]</scope>
    <source>
        <strain evidence="4">Y-94</strain>
    </source>
</reference>
<gene>
    <name evidence="3" type="ORF">TCE0_033r09539</name>
</gene>
<keyword evidence="4" id="KW-1185">Reference proteome</keyword>
<evidence type="ECO:0000256" key="1">
    <source>
        <dbReference type="SAM" id="MobiDB-lite"/>
    </source>
</evidence>
<dbReference type="AlphaFoldDB" id="A0A6V8HB34"/>
<proteinExistence type="predicted"/>
<accession>A0A6V8HB34</accession>
<organism evidence="3 4">
    <name type="scientific">Talaromyces pinophilus</name>
    <name type="common">Penicillium pinophilum</name>
    <dbReference type="NCBI Taxonomy" id="128442"/>
    <lineage>
        <taxon>Eukaryota</taxon>
        <taxon>Fungi</taxon>
        <taxon>Dikarya</taxon>
        <taxon>Ascomycota</taxon>
        <taxon>Pezizomycotina</taxon>
        <taxon>Eurotiomycetes</taxon>
        <taxon>Eurotiomycetidae</taxon>
        <taxon>Eurotiales</taxon>
        <taxon>Trichocomaceae</taxon>
        <taxon>Talaromyces</taxon>
        <taxon>Talaromyces sect. Talaromyces</taxon>
    </lineage>
</organism>
<feature type="region of interest" description="Disordered" evidence="1">
    <location>
        <begin position="264"/>
        <end position="286"/>
    </location>
</feature>
<evidence type="ECO:0000313" key="3">
    <source>
        <dbReference type="EMBL" id="GAM38648.1"/>
    </source>
</evidence>
<protein>
    <submittedName>
        <fullName evidence="3">Uncharacterized protein</fullName>
    </submittedName>
</protein>
<evidence type="ECO:0000313" key="4">
    <source>
        <dbReference type="Proteomes" id="UP000053095"/>
    </source>
</evidence>
<dbReference type="Proteomes" id="UP000053095">
    <property type="component" value="Unassembled WGS sequence"/>
</dbReference>
<dbReference type="EMBL" id="DF933829">
    <property type="protein sequence ID" value="GAM38648.1"/>
    <property type="molecule type" value="Genomic_DNA"/>
</dbReference>
<sequence length="286" mass="29548">MRLPATLLRHVNSIQHHIAEALLLQIATILKFVDGKQQAAIRLLKSKVAEGASDRIIANLALLFSSTACVTYVRSTKIGDTALMTSWTCGATAAEYFVLATMTGGDSSSALSSSATEAAIGSSSPSSATESTSTSTSTSSSASKPTSTSAGDASTSISTSRSPPISSVTGTGTTSNETANPSPTSTHHILTPGEIAGMSIGSIAGALIICAAFYFIFKNYTFVRRSPDDRRITTGYANGGMPKPILNSGFEMSDRMPGGNGNGTEFHDDRTWDGPAVDVTSLTSTA</sequence>
<keyword evidence="2" id="KW-0472">Membrane</keyword>
<evidence type="ECO:0000256" key="2">
    <source>
        <dbReference type="SAM" id="Phobius"/>
    </source>
</evidence>
<feature type="compositionally biased region" description="Polar residues" evidence="1">
    <location>
        <begin position="168"/>
        <end position="188"/>
    </location>
</feature>
<keyword evidence="2" id="KW-1133">Transmembrane helix</keyword>
<keyword evidence="2" id="KW-0812">Transmembrane</keyword>
<feature type="transmembrane region" description="Helical" evidence="2">
    <location>
        <begin position="195"/>
        <end position="217"/>
    </location>
</feature>
<comment type="caution">
    <text evidence="3">The sequence shown here is derived from an EMBL/GenBank/DDBJ whole genome shotgun (WGS) entry which is preliminary data.</text>
</comment>
<name>A0A6V8HB34_TALPI</name>